<gene>
    <name evidence="2" type="ORF">DDZ18_11105</name>
</gene>
<protein>
    <submittedName>
        <fullName evidence="2">Uncharacterized protein</fullName>
    </submittedName>
</protein>
<feature type="signal peptide" evidence="1">
    <location>
        <begin position="1"/>
        <end position="21"/>
    </location>
</feature>
<sequence>MNSLKIILAAGLAAATGGAAAAQSGGERALQQLQVPQQILDAVIEQDEEAPQEESQQPQRWVEGESAIIPRCADPSVGGRADRLLIACGEDSEFNDHPQLRFFEVRFDYGADVCPGAPGQWMDHRIEAAPSAECAALWRRADAQKADFRDLVLRAAENGWGLELAGRKTRQQGVAVLTRYHIYSDGG</sequence>
<evidence type="ECO:0000313" key="3">
    <source>
        <dbReference type="Proteomes" id="UP000245168"/>
    </source>
</evidence>
<dbReference type="AlphaFoldDB" id="A0A2U2BRU8"/>
<accession>A0A2U2BRU8</accession>
<keyword evidence="1" id="KW-0732">Signal</keyword>
<evidence type="ECO:0000256" key="1">
    <source>
        <dbReference type="SAM" id="SignalP"/>
    </source>
</evidence>
<evidence type="ECO:0000313" key="2">
    <source>
        <dbReference type="EMBL" id="PWE16744.1"/>
    </source>
</evidence>
<organism evidence="2 3">
    <name type="scientific">Marinicauda salina</name>
    <dbReference type="NCBI Taxonomy" id="2135793"/>
    <lineage>
        <taxon>Bacteria</taxon>
        <taxon>Pseudomonadati</taxon>
        <taxon>Pseudomonadota</taxon>
        <taxon>Alphaproteobacteria</taxon>
        <taxon>Maricaulales</taxon>
        <taxon>Maricaulaceae</taxon>
        <taxon>Marinicauda</taxon>
    </lineage>
</organism>
<dbReference type="EMBL" id="QEXV01000005">
    <property type="protein sequence ID" value="PWE16744.1"/>
    <property type="molecule type" value="Genomic_DNA"/>
</dbReference>
<comment type="caution">
    <text evidence="2">The sequence shown here is derived from an EMBL/GenBank/DDBJ whole genome shotgun (WGS) entry which is preliminary data.</text>
</comment>
<keyword evidence="3" id="KW-1185">Reference proteome</keyword>
<dbReference type="RefSeq" id="WP_109253467.1">
    <property type="nucleotide sequence ID" value="NZ_QEXV01000005.1"/>
</dbReference>
<name>A0A2U2BRU8_9PROT</name>
<dbReference type="Proteomes" id="UP000245168">
    <property type="component" value="Unassembled WGS sequence"/>
</dbReference>
<reference evidence="3" key="1">
    <citation type="submission" date="2018-05" db="EMBL/GenBank/DDBJ databases">
        <authorList>
            <person name="Liu B.-T."/>
        </authorList>
    </citation>
    <scope>NUCLEOTIDE SEQUENCE [LARGE SCALE GENOMIC DNA]</scope>
    <source>
        <strain evidence="3">WD6-1</strain>
    </source>
</reference>
<feature type="chain" id="PRO_5015637727" evidence="1">
    <location>
        <begin position="22"/>
        <end position="187"/>
    </location>
</feature>
<proteinExistence type="predicted"/>